<keyword evidence="4" id="KW-1185">Reference proteome</keyword>
<comment type="subcellular location">
    <subcellularLocation>
        <location evidence="1">Nucleus</location>
    </subcellularLocation>
</comment>
<dbReference type="InterPro" id="IPR051992">
    <property type="entry name" value="OxStress_Response_Reg"/>
</dbReference>
<sequence>MENKTTNEDVFDMDALEMNLPQKRGLSRYYSEKSRSFACLADVHTLDDLKKQDHRKPKKQKKYKYQATHSLLCLA</sequence>
<dbReference type="GO" id="GO:0006950">
    <property type="term" value="P:response to stress"/>
    <property type="evidence" value="ECO:0007669"/>
    <property type="project" value="UniProtKB-ARBA"/>
</dbReference>
<protein>
    <submittedName>
        <fullName evidence="3">Uncharacterized protein</fullName>
    </submittedName>
</protein>
<evidence type="ECO:0000256" key="2">
    <source>
        <dbReference type="ARBA" id="ARBA00023242"/>
    </source>
</evidence>
<dbReference type="GO" id="GO:0005634">
    <property type="term" value="C:nucleus"/>
    <property type="evidence" value="ECO:0007669"/>
    <property type="project" value="UniProtKB-SubCell"/>
</dbReference>
<proteinExistence type="predicted"/>
<evidence type="ECO:0000256" key="1">
    <source>
        <dbReference type="ARBA" id="ARBA00004123"/>
    </source>
</evidence>
<dbReference type="PANTHER" id="PTHR33172">
    <property type="entry name" value="OS08G0516900 PROTEIN"/>
    <property type="match status" value="1"/>
</dbReference>
<evidence type="ECO:0000313" key="3">
    <source>
        <dbReference type="EnsemblPlants" id="AUR62011282-RA:cds"/>
    </source>
</evidence>
<reference evidence="3" key="1">
    <citation type="journal article" date="2017" name="Nature">
        <title>The genome of Chenopodium quinoa.</title>
        <authorList>
            <person name="Jarvis D.E."/>
            <person name="Ho Y.S."/>
            <person name="Lightfoot D.J."/>
            <person name="Schmoeckel S.M."/>
            <person name="Li B."/>
            <person name="Borm T.J.A."/>
            <person name="Ohyanagi H."/>
            <person name="Mineta K."/>
            <person name="Michell C.T."/>
            <person name="Saber N."/>
            <person name="Kharbatia N.M."/>
            <person name="Rupper R.R."/>
            <person name="Sharp A.R."/>
            <person name="Dally N."/>
            <person name="Boughton B.A."/>
            <person name="Woo Y.H."/>
            <person name="Gao G."/>
            <person name="Schijlen E.G.W.M."/>
            <person name="Guo X."/>
            <person name="Momin A.A."/>
            <person name="Negrao S."/>
            <person name="Al-Babili S."/>
            <person name="Gehring C."/>
            <person name="Roessner U."/>
            <person name="Jung C."/>
            <person name="Murphy K."/>
            <person name="Arold S.T."/>
            <person name="Gojobori T."/>
            <person name="van der Linden C.G."/>
            <person name="van Loo E.N."/>
            <person name="Jellen E.N."/>
            <person name="Maughan P.J."/>
            <person name="Tester M."/>
        </authorList>
    </citation>
    <scope>NUCLEOTIDE SEQUENCE [LARGE SCALE GENOMIC DNA]</scope>
    <source>
        <strain evidence="3">cv. PI 614886</strain>
    </source>
</reference>
<name>A0A803LDM6_CHEQI</name>
<dbReference type="AlphaFoldDB" id="A0A803LDM6"/>
<dbReference type="Proteomes" id="UP000596660">
    <property type="component" value="Unplaced"/>
</dbReference>
<dbReference type="PANTHER" id="PTHR33172:SF38">
    <property type="entry name" value="GENOME ASSEMBLY, CHROMOSOME: A01"/>
    <property type="match status" value="1"/>
</dbReference>
<evidence type="ECO:0000313" key="4">
    <source>
        <dbReference type="Proteomes" id="UP000596660"/>
    </source>
</evidence>
<reference evidence="3" key="2">
    <citation type="submission" date="2021-03" db="UniProtKB">
        <authorList>
            <consortium name="EnsemblPlants"/>
        </authorList>
    </citation>
    <scope>IDENTIFICATION</scope>
</reference>
<dbReference type="Gramene" id="AUR62011282-RA">
    <property type="protein sequence ID" value="AUR62011282-RA:cds"/>
    <property type="gene ID" value="AUR62011282"/>
</dbReference>
<dbReference type="OMA" id="CMEDVHS"/>
<keyword evidence="2" id="KW-0539">Nucleus</keyword>
<accession>A0A803LDM6</accession>
<dbReference type="EnsemblPlants" id="AUR62011282-RA">
    <property type="protein sequence ID" value="AUR62011282-RA:cds"/>
    <property type="gene ID" value="AUR62011282"/>
</dbReference>
<organism evidence="3 4">
    <name type="scientific">Chenopodium quinoa</name>
    <name type="common">Quinoa</name>
    <dbReference type="NCBI Taxonomy" id="63459"/>
    <lineage>
        <taxon>Eukaryota</taxon>
        <taxon>Viridiplantae</taxon>
        <taxon>Streptophyta</taxon>
        <taxon>Embryophyta</taxon>
        <taxon>Tracheophyta</taxon>
        <taxon>Spermatophyta</taxon>
        <taxon>Magnoliopsida</taxon>
        <taxon>eudicotyledons</taxon>
        <taxon>Gunneridae</taxon>
        <taxon>Pentapetalae</taxon>
        <taxon>Caryophyllales</taxon>
        <taxon>Chenopodiaceae</taxon>
        <taxon>Chenopodioideae</taxon>
        <taxon>Atripliceae</taxon>
        <taxon>Chenopodium</taxon>
    </lineage>
</organism>